<proteinExistence type="predicted"/>
<sequence>MEILRVPDPVPTDVLAGLVEVLRDAVRDGASVGFVRVPAVPDAEQWWRRYLPGGWTWVATEDVRGSVRVVGTVSLRVDQPENAPHRAELTKLLVHRDSRGRGVASRLVAAAEGAAAVAGRTLLVLDTETGSPAEGVYERWGWHRVGTIEGYAVNPAGHVAGTTVFSKVLRASSAAAGG</sequence>
<comment type="caution">
    <text evidence="4">The sequence shown here is derived from an EMBL/GenBank/DDBJ whole genome shotgun (WGS) entry which is preliminary data.</text>
</comment>
<dbReference type="InterPro" id="IPR050832">
    <property type="entry name" value="Bact_Acetyltransf"/>
</dbReference>
<evidence type="ECO:0000313" key="5">
    <source>
        <dbReference type="Proteomes" id="UP001566476"/>
    </source>
</evidence>
<accession>A0ABV4I8G0</accession>
<dbReference type="PANTHER" id="PTHR43877">
    <property type="entry name" value="AMINOALKYLPHOSPHONATE N-ACETYLTRANSFERASE-RELATED-RELATED"/>
    <property type="match status" value="1"/>
</dbReference>
<dbReference type="CDD" id="cd04301">
    <property type="entry name" value="NAT_SF"/>
    <property type="match status" value="1"/>
</dbReference>
<dbReference type="PANTHER" id="PTHR43877:SF2">
    <property type="entry name" value="AMINOALKYLPHOSPHONATE N-ACETYLTRANSFERASE-RELATED"/>
    <property type="match status" value="1"/>
</dbReference>
<reference evidence="4 5" key="1">
    <citation type="submission" date="2024-07" db="EMBL/GenBank/DDBJ databases">
        <authorList>
            <person name="Thanompreechachai J."/>
            <person name="Duangmal K."/>
        </authorList>
    </citation>
    <scope>NUCLEOTIDE SEQUENCE [LARGE SCALE GENOMIC DNA]</scope>
    <source>
        <strain evidence="4 5">TBRC 1896</strain>
    </source>
</reference>
<dbReference type="Proteomes" id="UP001566476">
    <property type="component" value="Unassembled WGS sequence"/>
</dbReference>
<keyword evidence="1" id="KW-0808">Transferase</keyword>
<dbReference type="RefSeq" id="WP_370720260.1">
    <property type="nucleotide sequence ID" value="NZ_JBGGTQ010000009.1"/>
</dbReference>
<name>A0ABV4I8G0_9ACTN</name>
<dbReference type="Pfam" id="PF00583">
    <property type="entry name" value="Acetyltransf_1"/>
    <property type="match status" value="1"/>
</dbReference>
<dbReference type="PROSITE" id="PS51186">
    <property type="entry name" value="GNAT"/>
    <property type="match status" value="1"/>
</dbReference>
<evidence type="ECO:0000313" key="4">
    <source>
        <dbReference type="EMBL" id="MEZ0494023.1"/>
    </source>
</evidence>
<dbReference type="InterPro" id="IPR016181">
    <property type="entry name" value="Acyl_CoA_acyltransferase"/>
</dbReference>
<feature type="domain" description="N-acetyltransferase" evidence="3">
    <location>
        <begin position="1"/>
        <end position="170"/>
    </location>
</feature>
<keyword evidence="2" id="KW-0012">Acyltransferase</keyword>
<gene>
    <name evidence="4" type="ORF">AB2L28_17440</name>
</gene>
<evidence type="ECO:0000256" key="2">
    <source>
        <dbReference type="ARBA" id="ARBA00023315"/>
    </source>
</evidence>
<evidence type="ECO:0000259" key="3">
    <source>
        <dbReference type="PROSITE" id="PS51186"/>
    </source>
</evidence>
<dbReference type="SUPFAM" id="SSF55729">
    <property type="entry name" value="Acyl-CoA N-acyltransferases (Nat)"/>
    <property type="match status" value="1"/>
</dbReference>
<dbReference type="InterPro" id="IPR000182">
    <property type="entry name" value="GNAT_dom"/>
</dbReference>
<dbReference type="EMBL" id="JBGGTQ010000009">
    <property type="protein sequence ID" value="MEZ0494023.1"/>
    <property type="molecule type" value="Genomic_DNA"/>
</dbReference>
<keyword evidence="5" id="KW-1185">Reference proteome</keyword>
<dbReference type="Gene3D" id="3.40.630.30">
    <property type="match status" value="1"/>
</dbReference>
<organism evidence="4 5">
    <name type="scientific">Kineococcus mangrovi</name>
    <dbReference type="NCBI Taxonomy" id="1660183"/>
    <lineage>
        <taxon>Bacteria</taxon>
        <taxon>Bacillati</taxon>
        <taxon>Actinomycetota</taxon>
        <taxon>Actinomycetes</taxon>
        <taxon>Kineosporiales</taxon>
        <taxon>Kineosporiaceae</taxon>
        <taxon>Kineococcus</taxon>
    </lineage>
</organism>
<evidence type="ECO:0000256" key="1">
    <source>
        <dbReference type="ARBA" id="ARBA00022679"/>
    </source>
</evidence>
<protein>
    <submittedName>
        <fullName evidence="4">N-acetyltransferase family protein</fullName>
    </submittedName>
</protein>